<evidence type="ECO:0000313" key="1">
    <source>
        <dbReference type="EMBL" id="EGU49370.1"/>
    </source>
</evidence>
<name>F9RWB7_9VIBR</name>
<dbReference type="AlphaFoldDB" id="F9RWB7"/>
<organism evidence="1 2">
    <name type="scientific">Vibrio ichthyoenteri ATCC 700023</name>
    <dbReference type="NCBI Taxonomy" id="870968"/>
    <lineage>
        <taxon>Bacteria</taxon>
        <taxon>Pseudomonadati</taxon>
        <taxon>Pseudomonadota</taxon>
        <taxon>Gammaproteobacteria</taxon>
        <taxon>Vibrionales</taxon>
        <taxon>Vibrionaceae</taxon>
        <taxon>Vibrio</taxon>
    </lineage>
</organism>
<dbReference type="Gene3D" id="2.10.290.10">
    <property type="entry name" value="YfgJ-like"/>
    <property type="match status" value="1"/>
</dbReference>
<dbReference type="OrthoDB" id="5405751at2"/>
<protein>
    <recommendedName>
        <fullName evidence="3">DNA ligase</fullName>
    </recommendedName>
</protein>
<proteinExistence type="predicted"/>
<reference evidence="1 2" key="1">
    <citation type="journal article" date="2012" name="Int. J. Syst. Evol. Microbiol.">
        <title>Vibrio caribbeanicus sp. nov., isolated from the marine sponge Scleritoderma cyanea.</title>
        <authorList>
            <person name="Hoffmann M."/>
            <person name="Monday S.R."/>
            <person name="Allard M.W."/>
            <person name="Strain E.A."/>
            <person name="Whittaker P."/>
            <person name="Naum M."/>
            <person name="McCarthy P.J."/>
            <person name="Lopez J.V."/>
            <person name="Fischer M."/>
            <person name="Brown E.W."/>
        </authorList>
    </citation>
    <scope>NUCLEOTIDE SEQUENCE [LARGE SCALE GENOMIC DNA]</scope>
    <source>
        <strain evidence="1 2">ATCC 700023</strain>
    </source>
</reference>
<accession>F9RWB7</accession>
<dbReference type="Proteomes" id="UP000004605">
    <property type="component" value="Unassembled WGS sequence"/>
</dbReference>
<sequence length="76" mass="8784">MSENQCPQCSQDLQWQGHYHCEHCDADFKKVAFCPDCEAELEKLQACGAASYFCHSNSCNELKSKSRARFEFQKQE</sequence>
<dbReference type="Pfam" id="PF07191">
    <property type="entry name" value="Zn_ribbon_6"/>
    <property type="match status" value="1"/>
</dbReference>
<gene>
    <name evidence="1" type="ORF">VII00023_10050</name>
</gene>
<dbReference type="EMBL" id="AFWF01000003">
    <property type="protein sequence ID" value="EGU49370.1"/>
    <property type="molecule type" value="Genomic_DNA"/>
</dbReference>
<evidence type="ECO:0000313" key="2">
    <source>
        <dbReference type="Proteomes" id="UP000004605"/>
    </source>
</evidence>
<dbReference type="InterPro" id="IPR010807">
    <property type="entry name" value="YfgJ-like"/>
</dbReference>
<dbReference type="SUPFAM" id="SSF161187">
    <property type="entry name" value="YfgJ-like"/>
    <property type="match status" value="1"/>
</dbReference>
<dbReference type="RefSeq" id="WP_006710166.1">
    <property type="nucleotide sequence ID" value="NZ_AFWF01000003.1"/>
</dbReference>
<keyword evidence="2" id="KW-1185">Reference proteome</keyword>
<evidence type="ECO:0008006" key="3">
    <source>
        <dbReference type="Google" id="ProtNLM"/>
    </source>
</evidence>
<comment type="caution">
    <text evidence="1">The sequence shown here is derived from an EMBL/GenBank/DDBJ whole genome shotgun (WGS) entry which is preliminary data.</text>
</comment>
<dbReference type="InterPro" id="IPR029037">
    <property type="entry name" value="DUF1407/YfgJ-like_sf"/>
</dbReference>